<proteinExistence type="predicted"/>
<dbReference type="AlphaFoldDB" id="A0A9J5XRW4"/>
<dbReference type="EMBL" id="JACXVP010000008">
    <property type="protein sequence ID" value="KAG5590287.1"/>
    <property type="molecule type" value="Genomic_DNA"/>
</dbReference>
<evidence type="ECO:0000313" key="1">
    <source>
        <dbReference type="EMBL" id="KAG5590287.1"/>
    </source>
</evidence>
<reference evidence="1 2" key="1">
    <citation type="submission" date="2020-09" db="EMBL/GenBank/DDBJ databases">
        <title>De no assembly of potato wild relative species, Solanum commersonii.</title>
        <authorList>
            <person name="Cho K."/>
        </authorList>
    </citation>
    <scope>NUCLEOTIDE SEQUENCE [LARGE SCALE GENOMIC DNA]</scope>
    <source>
        <strain evidence="1">LZ3.2</strain>
        <tissue evidence="1">Leaf</tissue>
    </source>
</reference>
<keyword evidence="2" id="KW-1185">Reference proteome</keyword>
<accession>A0A9J5XRW4</accession>
<name>A0A9J5XRW4_SOLCO</name>
<sequence>MKSFFYSSLHNPLKLRAKIQKSTIIYENYNNFFTNLCCSGSFDVVSRNYQSTRRFALWCWSSPSCTSPQHRRALGHWATWYCFTKLLGDAPTAPFFRRLDPFLQLLLLLFARSSPFFPSNFKYLKLQDSSLAIQKRCLEQFYTRHNHECTQQDSIYLCKDQMCTQRFKFSTIVFKCPHTKDDSIFTPWFHSLKLWNQMQCSLSQRRT</sequence>
<dbReference type="Proteomes" id="UP000824120">
    <property type="component" value="Chromosome 8"/>
</dbReference>
<evidence type="ECO:0000313" key="2">
    <source>
        <dbReference type="Proteomes" id="UP000824120"/>
    </source>
</evidence>
<gene>
    <name evidence="1" type="ORF">H5410_040801</name>
</gene>
<organism evidence="1 2">
    <name type="scientific">Solanum commersonii</name>
    <name type="common">Commerson's wild potato</name>
    <name type="synonym">Commerson's nightshade</name>
    <dbReference type="NCBI Taxonomy" id="4109"/>
    <lineage>
        <taxon>Eukaryota</taxon>
        <taxon>Viridiplantae</taxon>
        <taxon>Streptophyta</taxon>
        <taxon>Embryophyta</taxon>
        <taxon>Tracheophyta</taxon>
        <taxon>Spermatophyta</taxon>
        <taxon>Magnoliopsida</taxon>
        <taxon>eudicotyledons</taxon>
        <taxon>Gunneridae</taxon>
        <taxon>Pentapetalae</taxon>
        <taxon>asterids</taxon>
        <taxon>lamiids</taxon>
        <taxon>Solanales</taxon>
        <taxon>Solanaceae</taxon>
        <taxon>Solanoideae</taxon>
        <taxon>Solaneae</taxon>
        <taxon>Solanum</taxon>
    </lineage>
</organism>
<protein>
    <submittedName>
        <fullName evidence="1">Uncharacterized protein</fullName>
    </submittedName>
</protein>
<comment type="caution">
    <text evidence="1">The sequence shown here is derived from an EMBL/GenBank/DDBJ whole genome shotgun (WGS) entry which is preliminary data.</text>
</comment>